<dbReference type="GO" id="GO:0003676">
    <property type="term" value="F:nucleic acid binding"/>
    <property type="evidence" value="ECO:0007669"/>
    <property type="project" value="InterPro"/>
</dbReference>
<proteinExistence type="predicted"/>
<dbReference type="AlphaFoldDB" id="A0A5N6QN72"/>
<protein>
    <recommendedName>
        <fullName evidence="2">CCHC-type domain-containing protein</fullName>
    </recommendedName>
</protein>
<dbReference type="OrthoDB" id="3863715at2759"/>
<keyword evidence="1" id="KW-0479">Metal-binding</keyword>
<evidence type="ECO:0000313" key="3">
    <source>
        <dbReference type="EMBL" id="KAE8008601.1"/>
    </source>
</evidence>
<keyword evidence="1" id="KW-0862">Zinc</keyword>
<dbReference type="SUPFAM" id="SSF57756">
    <property type="entry name" value="Retrovirus zinc finger-like domains"/>
    <property type="match status" value="1"/>
</dbReference>
<dbReference type="SMART" id="SM00343">
    <property type="entry name" value="ZnF_C2HC"/>
    <property type="match status" value="2"/>
</dbReference>
<keyword evidence="1" id="KW-0863">Zinc-finger</keyword>
<sequence>MPQPLEFGPTPLLLIATNTTTSIVYLTFVATAPLVSQEKEGVAHCFRMHHKIAVLELSRTWSHGQNCQQLGHMSRDCMGPLMICHNCGGRGHLAYECPSGRIMDRFARRLKLSRLEGVDLKL</sequence>
<organism evidence="3 4">
    <name type="scientific">Carpinus fangiana</name>
    <dbReference type="NCBI Taxonomy" id="176857"/>
    <lineage>
        <taxon>Eukaryota</taxon>
        <taxon>Viridiplantae</taxon>
        <taxon>Streptophyta</taxon>
        <taxon>Embryophyta</taxon>
        <taxon>Tracheophyta</taxon>
        <taxon>Spermatophyta</taxon>
        <taxon>Magnoliopsida</taxon>
        <taxon>eudicotyledons</taxon>
        <taxon>Gunneridae</taxon>
        <taxon>Pentapetalae</taxon>
        <taxon>rosids</taxon>
        <taxon>fabids</taxon>
        <taxon>Fagales</taxon>
        <taxon>Betulaceae</taxon>
        <taxon>Carpinus</taxon>
    </lineage>
</organism>
<dbReference type="InterPro" id="IPR036875">
    <property type="entry name" value="Znf_CCHC_sf"/>
</dbReference>
<keyword evidence="4" id="KW-1185">Reference proteome</keyword>
<dbReference type="PANTHER" id="PTHR47103">
    <property type="entry name" value="DNA-BINDING PROTEIN"/>
    <property type="match status" value="1"/>
</dbReference>
<dbReference type="Pfam" id="PF00098">
    <property type="entry name" value="zf-CCHC"/>
    <property type="match status" value="2"/>
</dbReference>
<dbReference type="Gene3D" id="4.10.60.10">
    <property type="entry name" value="Zinc finger, CCHC-type"/>
    <property type="match status" value="1"/>
</dbReference>
<evidence type="ECO:0000256" key="1">
    <source>
        <dbReference type="PROSITE-ProRule" id="PRU00047"/>
    </source>
</evidence>
<dbReference type="InterPro" id="IPR001878">
    <property type="entry name" value="Znf_CCHC"/>
</dbReference>
<feature type="domain" description="CCHC-type" evidence="2">
    <location>
        <begin position="84"/>
        <end position="99"/>
    </location>
</feature>
<dbReference type="EMBL" id="CM017322">
    <property type="protein sequence ID" value="KAE8008601.1"/>
    <property type="molecule type" value="Genomic_DNA"/>
</dbReference>
<gene>
    <name evidence="3" type="ORF">FH972_005098</name>
</gene>
<evidence type="ECO:0000259" key="2">
    <source>
        <dbReference type="PROSITE" id="PS50158"/>
    </source>
</evidence>
<name>A0A5N6QN72_9ROSI</name>
<dbReference type="PROSITE" id="PS50158">
    <property type="entry name" value="ZF_CCHC"/>
    <property type="match status" value="1"/>
</dbReference>
<reference evidence="3 4" key="1">
    <citation type="submission" date="2019-06" db="EMBL/GenBank/DDBJ databases">
        <title>A chromosomal-level reference genome of Carpinus fangiana (Coryloideae, Betulaceae).</title>
        <authorList>
            <person name="Yang X."/>
            <person name="Wang Z."/>
            <person name="Zhang L."/>
            <person name="Hao G."/>
            <person name="Liu J."/>
            <person name="Yang Y."/>
        </authorList>
    </citation>
    <scope>NUCLEOTIDE SEQUENCE [LARGE SCALE GENOMIC DNA]</scope>
    <source>
        <strain evidence="3">Cfa_2016G</strain>
        <tissue evidence="3">Leaf</tissue>
    </source>
</reference>
<dbReference type="GO" id="GO:0008270">
    <property type="term" value="F:zinc ion binding"/>
    <property type="evidence" value="ECO:0007669"/>
    <property type="project" value="UniProtKB-KW"/>
</dbReference>
<accession>A0A5N6QN72</accession>
<dbReference type="PANTHER" id="PTHR47103:SF6">
    <property type="entry name" value="ZINC FINGER PROTEIN GIS2-LIKE"/>
    <property type="match status" value="1"/>
</dbReference>
<dbReference type="Proteomes" id="UP000327013">
    <property type="component" value="Chromosome 2"/>
</dbReference>
<evidence type="ECO:0000313" key="4">
    <source>
        <dbReference type="Proteomes" id="UP000327013"/>
    </source>
</evidence>